<comment type="similarity">
    <text evidence="2">Belongs to the class I fructose-bisphosphate aldolase family.</text>
</comment>
<dbReference type="InterPro" id="IPR000741">
    <property type="entry name" value="FBA_I"/>
</dbReference>
<dbReference type="GO" id="GO:0004332">
    <property type="term" value="F:fructose-bisphosphate aldolase activity"/>
    <property type="evidence" value="ECO:0007669"/>
    <property type="project" value="UniProtKB-EC"/>
</dbReference>
<evidence type="ECO:0000313" key="7">
    <source>
        <dbReference type="EMBL" id="PIZ47606.1"/>
    </source>
</evidence>
<dbReference type="SUPFAM" id="SSF51569">
    <property type="entry name" value="Aldolase"/>
    <property type="match status" value="1"/>
</dbReference>
<keyword evidence="5" id="KW-0456">Lyase</keyword>
<proteinExistence type="inferred from homology"/>
<dbReference type="InterPro" id="IPR013785">
    <property type="entry name" value="Aldolase_TIM"/>
</dbReference>
<dbReference type="EMBL" id="PFNL01000036">
    <property type="protein sequence ID" value="PIZ47606.1"/>
    <property type="molecule type" value="Genomic_DNA"/>
</dbReference>
<comment type="caution">
    <text evidence="7">The sequence shown here is derived from an EMBL/GenBank/DDBJ whole genome shotgun (WGS) entry which is preliminary data.</text>
</comment>
<dbReference type="PANTHER" id="PTHR11627">
    <property type="entry name" value="FRUCTOSE-BISPHOSPHATE ALDOLASE"/>
    <property type="match status" value="1"/>
</dbReference>
<evidence type="ECO:0000256" key="4">
    <source>
        <dbReference type="ARBA" id="ARBA00023152"/>
    </source>
</evidence>
<name>A0A2M7TL68_UNCKA</name>
<organism evidence="7 8">
    <name type="scientific">candidate division WWE3 bacterium CG_4_10_14_0_2_um_filter_41_14</name>
    <dbReference type="NCBI Taxonomy" id="1975072"/>
    <lineage>
        <taxon>Bacteria</taxon>
        <taxon>Katanobacteria</taxon>
    </lineage>
</organism>
<evidence type="ECO:0000256" key="6">
    <source>
        <dbReference type="ARBA" id="ARBA00029799"/>
    </source>
</evidence>
<sequence length="326" mass="35798">MKATIEKLLETGKGLLAADESVHTATKRLADVGVESTEETRRQYRNLFLSAPNIEEYTSGVILFEETFSQKDNSGTDFPALLAQKEILSGIRVDESTAEMAGFEGEVITRGLDTLAKDLLVFKKQGAVFTKWRAVFEISDDTPTREAVEINSVLLAQYARMVQNVGMLPILEPEVLLTGDHDLQQAQEVTTKVLQMMFDTLAEYRVDLANIILKSSMVIPGSTSIIDATAKEIAYATVQTLMATVPANVPGVVFLSGGQTSEEAIENLNEIAKLGPFPWKITFSYARALQGGPLKVWQGKDENIEQAQHLFIETLKKASLAQQGLL</sequence>
<accession>A0A2M7TL68</accession>
<comment type="pathway">
    <text evidence="1">Carbohydrate degradation; glycolysis; D-glyceraldehyde 3-phosphate and glycerone phosphate from D-glucose: step 4/4.</text>
</comment>
<dbReference type="GO" id="GO:0006096">
    <property type="term" value="P:glycolytic process"/>
    <property type="evidence" value="ECO:0007669"/>
    <property type="project" value="UniProtKB-UniPathway"/>
</dbReference>
<protein>
    <recommendedName>
        <fullName evidence="3">fructose-bisphosphate aldolase</fullName>
        <ecNumber evidence="3">4.1.2.13</ecNumber>
    </recommendedName>
    <alternativeName>
        <fullName evidence="6">Fructose-bisphosphate aldolase class I</fullName>
    </alternativeName>
</protein>
<dbReference type="Pfam" id="PF00274">
    <property type="entry name" value="Glycolytic"/>
    <property type="match status" value="1"/>
</dbReference>
<evidence type="ECO:0000256" key="5">
    <source>
        <dbReference type="ARBA" id="ARBA00023239"/>
    </source>
</evidence>
<dbReference type="NCBIfam" id="NF033379">
    <property type="entry name" value="FrucBisAld_I"/>
    <property type="match status" value="1"/>
</dbReference>
<dbReference type="AlphaFoldDB" id="A0A2M7TL68"/>
<dbReference type="Proteomes" id="UP000228920">
    <property type="component" value="Unassembled WGS sequence"/>
</dbReference>
<dbReference type="Gene3D" id="3.20.20.70">
    <property type="entry name" value="Aldolase class I"/>
    <property type="match status" value="1"/>
</dbReference>
<keyword evidence="4" id="KW-0324">Glycolysis</keyword>
<evidence type="ECO:0000256" key="1">
    <source>
        <dbReference type="ARBA" id="ARBA00004714"/>
    </source>
</evidence>
<evidence type="ECO:0000313" key="8">
    <source>
        <dbReference type="Proteomes" id="UP000228920"/>
    </source>
</evidence>
<reference evidence="8" key="1">
    <citation type="submission" date="2017-09" db="EMBL/GenBank/DDBJ databases">
        <title>Depth-based differentiation of microbial function through sediment-hosted aquifers and enrichment of novel symbionts in the deep terrestrial subsurface.</title>
        <authorList>
            <person name="Probst A.J."/>
            <person name="Ladd B."/>
            <person name="Jarett J.K."/>
            <person name="Geller-Mcgrath D.E."/>
            <person name="Sieber C.M.K."/>
            <person name="Emerson J.B."/>
            <person name="Anantharaman K."/>
            <person name="Thomas B.C."/>
            <person name="Malmstrom R."/>
            <person name="Stieglmeier M."/>
            <person name="Klingl A."/>
            <person name="Woyke T."/>
            <person name="Ryan C.M."/>
            <person name="Banfield J.F."/>
        </authorList>
    </citation>
    <scope>NUCLEOTIDE SEQUENCE [LARGE SCALE GENOMIC DNA]</scope>
</reference>
<dbReference type="UniPathway" id="UPA00109">
    <property type="reaction ID" value="UER00183"/>
</dbReference>
<gene>
    <name evidence="7" type="ORF">COY32_01450</name>
</gene>
<dbReference type="EC" id="4.1.2.13" evidence="3"/>
<evidence type="ECO:0000256" key="3">
    <source>
        <dbReference type="ARBA" id="ARBA00013068"/>
    </source>
</evidence>
<evidence type="ECO:0000256" key="2">
    <source>
        <dbReference type="ARBA" id="ARBA00010387"/>
    </source>
</evidence>